<evidence type="ECO:0000313" key="4">
    <source>
        <dbReference type="Proteomes" id="UP000248916"/>
    </source>
</evidence>
<dbReference type="GO" id="GO:0019171">
    <property type="term" value="F:(3R)-hydroxyacyl-[acyl-carrier-protein] dehydratase activity"/>
    <property type="evidence" value="ECO:0007669"/>
    <property type="project" value="TreeGrafter"/>
</dbReference>
<sequence length="294" mass="32568">MMHLLGKSRGRAIREGTLQHSAGDVSAGSEDRERIERRTDRVSGRLVEQFRATLGCIPPTPEVPQFLHWCLATPLTPNVELGTDGHPERGDFLPEVGLPRRMWAGGHLEFRASLADSDIVERTSRIDDIRETTGRSGRLCFVTVMHDYAVDGASRITERQDIVYRGAGETKPRAVPVEEEDEPVAMSREILPGAALLFRYSALTFNAHRIHYDLAYARDIEGYPALVVHGPLIATQLGAIAARCFGRPLRTFEFRSVAPVFADGVYRLEARHTAEGLSLRATQRGQLAMRAAAT</sequence>
<accession>A0A2W7N4W6</accession>
<evidence type="ECO:0000259" key="2">
    <source>
        <dbReference type="Pfam" id="PF13452"/>
    </source>
</evidence>
<dbReference type="PANTHER" id="PTHR28152">
    <property type="entry name" value="HYDROXYACYL-THIOESTER DEHYDRATASE TYPE 2, MITOCHONDRIAL"/>
    <property type="match status" value="1"/>
</dbReference>
<evidence type="ECO:0000313" key="3">
    <source>
        <dbReference type="EMBL" id="PZX15098.1"/>
    </source>
</evidence>
<dbReference type="EMBL" id="QKZL01000011">
    <property type="protein sequence ID" value="PZX15098.1"/>
    <property type="molecule type" value="Genomic_DNA"/>
</dbReference>
<dbReference type="Pfam" id="PF13452">
    <property type="entry name" value="FAS1_DH_region"/>
    <property type="match status" value="1"/>
</dbReference>
<comment type="caution">
    <text evidence="3">The sequence shown here is derived from an EMBL/GenBank/DDBJ whole genome shotgun (WGS) entry which is preliminary data.</text>
</comment>
<dbReference type="InterPro" id="IPR029069">
    <property type="entry name" value="HotDog_dom_sf"/>
</dbReference>
<dbReference type="AlphaFoldDB" id="A0A2W7N4W6"/>
<feature type="region of interest" description="Disordered" evidence="1">
    <location>
        <begin position="1"/>
        <end position="37"/>
    </location>
</feature>
<organism evidence="3 4">
    <name type="scientific">Palleronia aestuarii</name>
    <dbReference type="NCBI Taxonomy" id="568105"/>
    <lineage>
        <taxon>Bacteria</taxon>
        <taxon>Pseudomonadati</taxon>
        <taxon>Pseudomonadota</taxon>
        <taxon>Alphaproteobacteria</taxon>
        <taxon>Rhodobacterales</taxon>
        <taxon>Roseobacteraceae</taxon>
        <taxon>Palleronia</taxon>
    </lineage>
</organism>
<reference evidence="3 4" key="1">
    <citation type="submission" date="2018-06" db="EMBL/GenBank/DDBJ databases">
        <title>Genomic Encyclopedia of Archaeal and Bacterial Type Strains, Phase II (KMG-II): from individual species to whole genera.</title>
        <authorList>
            <person name="Goeker M."/>
        </authorList>
    </citation>
    <scope>NUCLEOTIDE SEQUENCE [LARGE SCALE GENOMIC DNA]</scope>
    <source>
        <strain evidence="3 4">DSM 22009</strain>
    </source>
</reference>
<dbReference type="InterPro" id="IPR052741">
    <property type="entry name" value="Mitochondrial_HTD2"/>
</dbReference>
<feature type="compositionally biased region" description="Basic residues" evidence="1">
    <location>
        <begin position="1"/>
        <end position="11"/>
    </location>
</feature>
<proteinExistence type="predicted"/>
<feature type="domain" description="FAS1-like dehydratase" evidence="2">
    <location>
        <begin position="36"/>
        <end position="149"/>
    </location>
</feature>
<dbReference type="InterPro" id="IPR039569">
    <property type="entry name" value="FAS1-like_DH_region"/>
</dbReference>
<protein>
    <submittedName>
        <fullName evidence="3">3-methylfumaryl-CoA hydratase</fullName>
    </submittedName>
</protein>
<dbReference type="PANTHER" id="PTHR28152:SF1">
    <property type="entry name" value="HYDROXYACYL-THIOESTER DEHYDRATASE TYPE 2, MITOCHONDRIAL"/>
    <property type="match status" value="1"/>
</dbReference>
<name>A0A2W7N4W6_9RHOB</name>
<dbReference type="Gene3D" id="3.10.129.10">
    <property type="entry name" value="Hotdog Thioesterase"/>
    <property type="match status" value="2"/>
</dbReference>
<gene>
    <name evidence="3" type="ORF">LX81_02687</name>
</gene>
<dbReference type="Proteomes" id="UP000248916">
    <property type="component" value="Unassembled WGS sequence"/>
</dbReference>
<keyword evidence="4" id="KW-1185">Reference proteome</keyword>
<evidence type="ECO:0000256" key="1">
    <source>
        <dbReference type="SAM" id="MobiDB-lite"/>
    </source>
</evidence>
<dbReference type="SUPFAM" id="SSF54637">
    <property type="entry name" value="Thioesterase/thiol ester dehydrase-isomerase"/>
    <property type="match status" value="1"/>
</dbReference>